<keyword evidence="2" id="KW-0548">Nucleotidyltransferase</keyword>
<dbReference type="OrthoDB" id="9802794at2"/>
<evidence type="ECO:0000313" key="5">
    <source>
        <dbReference type="Proteomes" id="UP000008495"/>
    </source>
</evidence>
<dbReference type="EMBL" id="BAGZ01000018">
    <property type="protein sequence ID" value="GAB79033.1"/>
    <property type="molecule type" value="Genomic_DNA"/>
</dbReference>
<comment type="caution">
    <text evidence="4">The sequence shown here is derived from an EMBL/GenBank/DDBJ whole genome shotgun (WGS) entry which is preliminary data.</text>
</comment>
<evidence type="ECO:0000256" key="1">
    <source>
        <dbReference type="ARBA" id="ARBA00022679"/>
    </source>
</evidence>
<accession>K6V9Z1</accession>
<feature type="domain" description="Cytidyltransferase-like" evidence="3">
    <location>
        <begin position="25"/>
        <end position="150"/>
    </location>
</feature>
<evidence type="ECO:0000259" key="3">
    <source>
        <dbReference type="Pfam" id="PF01467"/>
    </source>
</evidence>
<proteinExistence type="predicted"/>
<dbReference type="InterPro" id="IPR050385">
    <property type="entry name" value="Archaeal_FAD_synthase"/>
</dbReference>
<dbReference type="PANTHER" id="PTHR43793:SF1">
    <property type="entry name" value="FAD SYNTHASE"/>
    <property type="match status" value="1"/>
</dbReference>
<dbReference type="InterPro" id="IPR014729">
    <property type="entry name" value="Rossmann-like_a/b/a_fold"/>
</dbReference>
<dbReference type="Gene3D" id="3.40.50.620">
    <property type="entry name" value="HUPs"/>
    <property type="match status" value="1"/>
</dbReference>
<dbReference type="STRING" id="100225.SAMN05421595_2893"/>
<dbReference type="PANTHER" id="PTHR43793">
    <property type="entry name" value="FAD SYNTHASE"/>
    <property type="match status" value="1"/>
</dbReference>
<reference evidence="4 5" key="1">
    <citation type="submission" date="2012-08" db="EMBL/GenBank/DDBJ databases">
        <title>Whole genome shotgun sequence of Austwickia chelonae NBRC 105200.</title>
        <authorList>
            <person name="Yoshida I."/>
            <person name="Hosoyama A."/>
            <person name="Tsuchikane K."/>
            <person name="Katsumata H."/>
            <person name="Ando Y."/>
            <person name="Ohji S."/>
            <person name="Hamada M."/>
            <person name="Tamura T."/>
            <person name="Yamazoe A."/>
            <person name="Yamazaki S."/>
            <person name="Fujita N."/>
        </authorList>
    </citation>
    <scope>NUCLEOTIDE SEQUENCE [LARGE SCALE GENOMIC DNA]</scope>
    <source>
        <strain evidence="4 5">NBRC 105200</strain>
    </source>
</reference>
<sequence>MHRTASEQIHDDQKNNPSQTVTGYVSGVFDMFHIGHLNIILQARQHCDRLIVGVVSDDVVRNVKGKSPVIPLDERMAIVQHLAAVDEVVVDAHADKFDSWKELRFDVIFKGDDWQNAPKGRKLEEDLRGVGARVAYFPYTRHTSSTLLREVLSKLAATPIQPLPDENRTPAEACTHCGHDITTPHEVSA</sequence>
<name>K6V9Z1_9MICO</name>
<gene>
    <name evidence="4" type="ORF">AUCHE_18_00340</name>
</gene>
<dbReference type="Pfam" id="PF01467">
    <property type="entry name" value="CTP_transf_like"/>
    <property type="match status" value="1"/>
</dbReference>
<keyword evidence="1" id="KW-0808">Transferase</keyword>
<evidence type="ECO:0000256" key="2">
    <source>
        <dbReference type="ARBA" id="ARBA00022695"/>
    </source>
</evidence>
<dbReference type="Proteomes" id="UP000008495">
    <property type="component" value="Unassembled WGS sequence"/>
</dbReference>
<dbReference type="InterPro" id="IPR004821">
    <property type="entry name" value="Cyt_trans-like"/>
</dbReference>
<protein>
    <recommendedName>
        <fullName evidence="3">Cytidyltransferase-like domain-containing protein</fullName>
    </recommendedName>
</protein>
<evidence type="ECO:0000313" key="4">
    <source>
        <dbReference type="EMBL" id="GAB79033.1"/>
    </source>
</evidence>
<dbReference type="SUPFAM" id="SSF52374">
    <property type="entry name" value="Nucleotidylyl transferase"/>
    <property type="match status" value="1"/>
</dbReference>
<dbReference type="AlphaFoldDB" id="K6V9Z1"/>
<dbReference type="NCBIfam" id="TIGR00125">
    <property type="entry name" value="cyt_tran_rel"/>
    <property type="match status" value="1"/>
</dbReference>
<dbReference type="eggNOG" id="COG0615">
    <property type="taxonomic scope" value="Bacteria"/>
</dbReference>
<organism evidence="4 5">
    <name type="scientific">Austwickia chelonae NBRC 105200</name>
    <dbReference type="NCBI Taxonomy" id="1184607"/>
    <lineage>
        <taxon>Bacteria</taxon>
        <taxon>Bacillati</taxon>
        <taxon>Actinomycetota</taxon>
        <taxon>Actinomycetes</taxon>
        <taxon>Micrococcales</taxon>
        <taxon>Dermatophilaceae</taxon>
        <taxon>Austwickia</taxon>
    </lineage>
</organism>
<keyword evidence="5" id="KW-1185">Reference proteome</keyword>
<dbReference type="GO" id="GO:0016779">
    <property type="term" value="F:nucleotidyltransferase activity"/>
    <property type="evidence" value="ECO:0007669"/>
    <property type="project" value="UniProtKB-KW"/>
</dbReference>